<gene>
    <name evidence="2" type="ORF">KTAU_08320</name>
</gene>
<dbReference type="Proteomes" id="UP000334820">
    <property type="component" value="Unassembled WGS sequence"/>
</dbReference>
<name>A0A5J4JYG1_9CHLR</name>
<keyword evidence="3" id="KW-1185">Reference proteome</keyword>
<organism evidence="2 3">
    <name type="scientific">Thermogemmatispora aurantia</name>
    <dbReference type="NCBI Taxonomy" id="2045279"/>
    <lineage>
        <taxon>Bacteria</taxon>
        <taxon>Bacillati</taxon>
        <taxon>Chloroflexota</taxon>
        <taxon>Ktedonobacteria</taxon>
        <taxon>Thermogemmatisporales</taxon>
        <taxon>Thermogemmatisporaceae</taxon>
        <taxon>Thermogemmatispora</taxon>
    </lineage>
</organism>
<evidence type="ECO:0000256" key="1">
    <source>
        <dbReference type="SAM" id="Phobius"/>
    </source>
</evidence>
<proteinExistence type="predicted"/>
<dbReference type="AlphaFoldDB" id="A0A5J4JYG1"/>
<evidence type="ECO:0008006" key="4">
    <source>
        <dbReference type="Google" id="ProtNLM"/>
    </source>
</evidence>
<keyword evidence="1" id="KW-0472">Membrane</keyword>
<evidence type="ECO:0000313" key="3">
    <source>
        <dbReference type="Proteomes" id="UP000334820"/>
    </source>
</evidence>
<keyword evidence="1" id="KW-0812">Transmembrane</keyword>
<comment type="caution">
    <text evidence="2">The sequence shown here is derived from an EMBL/GenBank/DDBJ whole genome shotgun (WGS) entry which is preliminary data.</text>
</comment>
<protein>
    <recommendedName>
        <fullName evidence="4">Cytochrome C biogenesis protein transmembrane domain-containing protein</fullName>
    </recommendedName>
</protein>
<dbReference type="RefSeq" id="WP_151727111.1">
    <property type="nucleotide sequence ID" value="NZ_BKZV01000001.1"/>
</dbReference>
<dbReference type="EMBL" id="BKZV01000001">
    <property type="protein sequence ID" value="GER82194.1"/>
    <property type="molecule type" value="Genomic_DNA"/>
</dbReference>
<accession>A0A5J4JYG1</accession>
<keyword evidence="1" id="KW-1133">Transmembrane helix</keyword>
<feature type="transmembrane region" description="Helical" evidence="1">
    <location>
        <begin position="61"/>
        <end position="84"/>
    </location>
</feature>
<sequence length="128" mass="13493">MSFLLAGIGLALLVGASFILGGAWSLWSGRALELPGLGQLTPRSASDPSDRQRRAEGLRTAWLFGLGYGLASLGCAVPIFLLMVGTALTRGSLAEAALVLVSYAAGMALLLMGVGLWIIWYWVRAGLW</sequence>
<evidence type="ECO:0000313" key="2">
    <source>
        <dbReference type="EMBL" id="GER82194.1"/>
    </source>
</evidence>
<reference evidence="2 3" key="1">
    <citation type="journal article" date="2019" name="Int. J. Syst. Evol. Microbiol.">
        <title>Thermogemmatispora aurantia sp. nov. and Thermogemmatispora argillosa sp. nov., within the class Ktedonobacteria, and emended description of the genus Thermogemmatispora.</title>
        <authorList>
            <person name="Zheng Y."/>
            <person name="Wang C.M."/>
            <person name="Sakai Y."/>
            <person name="Abe K."/>
            <person name="Yokota A."/>
            <person name="Yabe S."/>
        </authorList>
    </citation>
    <scope>NUCLEOTIDE SEQUENCE [LARGE SCALE GENOMIC DNA]</scope>
    <source>
        <strain evidence="2 3">A1-2</strain>
    </source>
</reference>
<feature type="transmembrane region" description="Helical" evidence="1">
    <location>
        <begin position="96"/>
        <end position="123"/>
    </location>
</feature>